<gene>
    <name evidence="1" type="ORF">LTS18_013971</name>
</gene>
<feature type="non-terminal residue" evidence="1">
    <location>
        <position position="1"/>
    </location>
</feature>
<name>A0ACC3CVX1_9PEZI</name>
<evidence type="ECO:0000313" key="1">
    <source>
        <dbReference type="EMBL" id="KAK3045356.1"/>
    </source>
</evidence>
<dbReference type="Proteomes" id="UP001186974">
    <property type="component" value="Unassembled WGS sequence"/>
</dbReference>
<accession>A0ACC3CVX1</accession>
<protein>
    <submittedName>
        <fullName evidence="1">Uncharacterized protein</fullName>
    </submittedName>
</protein>
<reference evidence="1" key="1">
    <citation type="submission" date="2024-09" db="EMBL/GenBank/DDBJ databases">
        <title>Black Yeasts Isolated from many extreme environments.</title>
        <authorList>
            <person name="Coleine C."/>
            <person name="Stajich J.E."/>
            <person name="Selbmann L."/>
        </authorList>
    </citation>
    <scope>NUCLEOTIDE SEQUENCE</scope>
    <source>
        <strain evidence="1">CCFEE 5737</strain>
    </source>
</reference>
<comment type="caution">
    <text evidence="1">The sequence shown here is derived from an EMBL/GenBank/DDBJ whole genome shotgun (WGS) entry which is preliminary data.</text>
</comment>
<dbReference type="EMBL" id="JAWDJW010010730">
    <property type="protein sequence ID" value="KAK3045356.1"/>
    <property type="molecule type" value="Genomic_DNA"/>
</dbReference>
<sequence>IPEQFRYEAADCRIFYTAAMTLDATAIWSAVANSAWNTLSGKSKCVWGGFAEGVSGMMANGNGGAGGLVKGGATLEVGSIPRVSEETVQEILVTQSLRTRPRRGVGSHGYMMP</sequence>
<organism evidence="1 2">
    <name type="scientific">Coniosporium uncinatum</name>
    <dbReference type="NCBI Taxonomy" id="93489"/>
    <lineage>
        <taxon>Eukaryota</taxon>
        <taxon>Fungi</taxon>
        <taxon>Dikarya</taxon>
        <taxon>Ascomycota</taxon>
        <taxon>Pezizomycotina</taxon>
        <taxon>Dothideomycetes</taxon>
        <taxon>Dothideomycetes incertae sedis</taxon>
        <taxon>Coniosporium</taxon>
    </lineage>
</organism>
<proteinExistence type="predicted"/>
<evidence type="ECO:0000313" key="2">
    <source>
        <dbReference type="Proteomes" id="UP001186974"/>
    </source>
</evidence>
<keyword evidence="2" id="KW-1185">Reference proteome</keyword>